<evidence type="ECO:0000256" key="3">
    <source>
        <dbReference type="ARBA" id="ARBA00022989"/>
    </source>
</evidence>
<keyword evidence="2 5" id="KW-0812">Transmembrane</keyword>
<dbReference type="SUPFAM" id="SSF161084">
    <property type="entry name" value="MAPEG domain-like"/>
    <property type="match status" value="1"/>
</dbReference>
<evidence type="ECO:0000313" key="7">
    <source>
        <dbReference type="Proteomes" id="UP000468591"/>
    </source>
</evidence>
<proteinExistence type="predicted"/>
<comment type="subcellular location">
    <subcellularLocation>
        <location evidence="1">Membrane</location>
    </subcellularLocation>
</comment>
<keyword evidence="4 5" id="KW-0472">Membrane</keyword>
<evidence type="ECO:0000313" key="6">
    <source>
        <dbReference type="EMBL" id="NEK21026.1"/>
    </source>
</evidence>
<feature type="transmembrane region" description="Helical" evidence="5">
    <location>
        <begin position="114"/>
        <end position="137"/>
    </location>
</feature>
<dbReference type="Gene3D" id="1.20.120.550">
    <property type="entry name" value="Membrane associated eicosanoid/glutathione metabolism-like domain"/>
    <property type="match status" value="1"/>
</dbReference>
<sequence length="138" mass="15114">MAGFEEYGHALASLALWGLMMVALSMISTRGRKPENRCDCGKPKRNYADPAYRRERAFMNAVETSPAFMATTVAAMLSGASPVSVNALASIFLLSRIAMAVVHIRTENQPMRSAMFGIGWLVIILMALLSLWTIFIVA</sequence>
<dbReference type="GO" id="GO:0016020">
    <property type="term" value="C:membrane"/>
    <property type="evidence" value="ECO:0007669"/>
    <property type="project" value="UniProtKB-SubCell"/>
</dbReference>
<dbReference type="RefSeq" id="WP_164351869.1">
    <property type="nucleotide sequence ID" value="NZ_JAABNT010000001.1"/>
</dbReference>
<gene>
    <name evidence="6" type="ORF">GV827_01235</name>
</gene>
<comment type="caution">
    <text evidence="6">The sequence shown here is derived from an EMBL/GenBank/DDBJ whole genome shotgun (WGS) entry which is preliminary data.</text>
</comment>
<accession>A0A6P0C7A3</accession>
<evidence type="ECO:0000256" key="2">
    <source>
        <dbReference type="ARBA" id="ARBA00022692"/>
    </source>
</evidence>
<dbReference type="AlphaFoldDB" id="A0A6P0C7A3"/>
<keyword evidence="7" id="KW-1185">Reference proteome</keyword>
<dbReference type="InterPro" id="IPR023352">
    <property type="entry name" value="MAPEG-like_dom_sf"/>
</dbReference>
<organism evidence="6 7">
    <name type="scientific">Sulfitobacter sediminilitoris</name>
    <dbReference type="NCBI Taxonomy" id="2698830"/>
    <lineage>
        <taxon>Bacteria</taxon>
        <taxon>Pseudomonadati</taxon>
        <taxon>Pseudomonadota</taxon>
        <taxon>Alphaproteobacteria</taxon>
        <taxon>Rhodobacterales</taxon>
        <taxon>Roseobacteraceae</taxon>
        <taxon>Sulfitobacter</taxon>
    </lineage>
</organism>
<protein>
    <submittedName>
        <fullName evidence="6">MAPEG family protein</fullName>
    </submittedName>
</protein>
<keyword evidence="3 5" id="KW-1133">Transmembrane helix</keyword>
<evidence type="ECO:0000256" key="1">
    <source>
        <dbReference type="ARBA" id="ARBA00004370"/>
    </source>
</evidence>
<feature type="transmembrane region" description="Helical" evidence="5">
    <location>
        <begin position="6"/>
        <end position="27"/>
    </location>
</feature>
<name>A0A6P0C7A3_9RHOB</name>
<evidence type="ECO:0000256" key="5">
    <source>
        <dbReference type="SAM" id="Phobius"/>
    </source>
</evidence>
<dbReference type="InterPro" id="IPR001129">
    <property type="entry name" value="Membr-assoc_MAPEG"/>
</dbReference>
<feature type="transmembrane region" description="Helical" evidence="5">
    <location>
        <begin position="83"/>
        <end position="102"/>
    </location>
</feature>
<reference evidence="6 7" key="1">
    <citation type="submission" date="2020-01" db="EMBL/GenBank/DDBJ databases">
        <title>Sulfitobacter sediminilitoris sp. nov., isolated from a tidal flat.</title>
        <authorList>
            <person name="Park S."/>
            <person name="Yoon J.-H."/>
        </authorList>
    </citation>
    <scope>NUCLEOTIDE SEQUENCE [LARGE SCALE GENOMIC DNA]</scope>
    <source>
        <strain evidence="6 7">JBTF-M27</strain>
    </source>
</reference>
<dbReference type="EMBL" id="JAABNT010000001">
    <property type="protein sequence ID" value="NEK21026.1"/>
    <property type="molecule type" value="Genomic_DNA"/>
</dbReference>
<dbReference type="Proteomes" id="UP000468591">
    <property type="component" value="Unassembled WGS sequence"/>
</dbReference>
<dbReference type="Pfam" id="PF01124">
    <property type="entry name" value="MAPEG"/>
    <property type="match status" value="1"/>
</dbReference>
<evidence type="ECO:0000256" key="4">
    <source>
        <dbReference type="ARBA" id="ARBA00023136"/>
    </source>
</evidence>